<dbReference type="InterPro" id="IPR007278">
    <property type="entry name" value="DUF397"/>
</dbReference>
<evidence type="ECO:0000313" key="2">
    <source>
        <dbReference type="EMBL" id="ASU86048.1"/>
    </source>
</evidence>
<dbReference type="KEGG" id="ngv:CDO52_05360"/>
<protein>
    <submittedName>
        <fullName evidence="2">DUF397 domain-containing protein</fullName>
    </submittedName>
</protein>
<dbReference type="AlphaFoldDB" id="A0A223SD29"/>
<dbReference type="EMBL" id="CP022753">
    <property type="protein sequence ID" value="ASU86048.1"/>
    <property type="molecule type" value="Genomic_DNA"/>
</dbReference>
<sequence length="62" mass="6832">MQVPHLLWVKSSYSGTSSNCVEVTEFGHGVAVRDSKSPRGHLAFAIPEWSAFLQAVKDDELD</sequence>
<gene>
    <name evidence="2" type="ORF">CDO52_05360</name>
</gene>
<keyword evidence="3" id="KW-1185">Reference proteome</keyword>
<dbReference type="Pfam" id="PF04149">
    <property type="entry name" value="DUF397"/>
    <property type="match status" value="1"/>
</dbReference>
<evidence type="ECO:0000313" key="3">
    <source>
        <dbReference type="Proteomes" id="UP000215005"/>
    </source>
</evidence>
<accession>A0A223SD29</accession>
<dbReference type="Proteomes" id="UP000215005">
    <property type="component" value="Chromosome"/>
</dbReference>
<feature type="domain" description="DUF397" evidence="1">
    <location>
        <begin position="8"/>
        <end position="57"/>
    </location>
</feature>
<name>A0A223SD29_9ACTN</name>
<reference evidence="2 3" key="1">
    <citation type="submission" date="2017-08" db="EMBL/GenBank/DDBJ databases">
        <title>The complete genome sequence of Nocardiopsis gilva YIM 90087.</title>
        <authorList>
            <person name="Yin M."/>
            <person name="Tang S."/>
        </authorList>
    </citation>
    <scope>NUCLEOTIDE SEQUENCE [LARGE SCALE GENOMIC DNA]</scope>
    <source>
        <strain evidence="2 3">YIM 90087</strain>
    </source>
</reference>
<proteinExistence type="predicted"/>
<dbReference type="OrthoDB" id="3431580at2"/>
<evidence type="ECO:0000259" key="1">
    <source>
        <dbReference type="Pfam" id="PF04149"/>
    </source>
</evidence>
<organism evidence="2 3">
    <name type="scientific">Nocardiopsis gilva YIM 90087</name>
    <dbReference type="NCBI Taxonomy" id="1235441"/>
    <lineage>
        <taxon>Bacteria</taxon>
        <taxon>Bacillati</taxon>
        <taxon>Actinomycetota</taxon>
        <taxon>Actinomycetes</taxon>
        <taxon>Streptosporangiales</taxon>
        <taxon>Nocardiopsidaceae</taxon>
        <taxon>Nocardiopsis</taxon>
    </lineage>
</organism>